<dbReference type="Pfam" id="PF04137">
    <property type="entry name" value="ERO1"/>
    <property type="match status" value="1"/>
</dbReference>
<evidence type="ECO:0000256" key="8">
    <source>
        <dbReference type="ARBA" id="ARBA00022824"/>
    </source>
</evidence>
<proteinExistence type="inferred from homology"/>
<evidence type="ECO:0000256" key="3">
    <source>
        <dbReference type="ARBA" id="ARBA00008277"/>
    </source>
</evidence>
<name>A0A7S1G1I5_9STRA</name>
<evidence type="ECO:0000256" key="6">
    <source>
        <dbReference type="ARBA" id="ARBA00022630"/>
    </source>
</evidence>
<keyword evidence="6" id="KW-0285">Flavoprotein</keyword>
<evidence type="ECO:0000256" key="14">
    <source>
        <dbReference type="ARBA" id="ARBA00023180"/>
    </source>
</evidence>
<comment type="similarity">
    <text evidence="3">Belongs to the EROs family.</text>
</comment>
<accession>A0A7S1G1I5</accession>
<dbReference type="GO" id="GO:0034975">
    <property type="term" value="P:protein folding in endoplasmic reticulum"/>
    <property type="evidence" value="ECO:0007669"/>
    <property type="project" value="InterPro"/>
</dbReference>
<evidence type="ECO:0000256" key="9">
    <source>
        <dbReference type="ARBA" id="ARBA00022827"/>
    </source>
</evidence>
<comment type="subunit">
    <text evidence="4">May function both as a monomer and a homodimer.</text>
</comment>
<dbReference type="InterPro" id="IPR007266">
    <property type="entry name" value="Ero1"/>
</dbReference>
<evidence type="ECO:0000256" key="13">
    <source>
        <dbReference type="ARBA" id="ARBA00023157"/>
    </source>
</evidence>
<dbReference type="GO" id="GO:0016972">
    <property type="term" value="F:thiol oxidase activity"/>
    <property type="evidence" value="ECO:0007669"/>
    <property type="project" value="InterPro"/>
</dbReference>
<keyword evidence="14" id="KW-0325">Glycoprotein</keyword>
<keyword evidence="15" id="KW-0676">Redox-active center</keyword>
<dbReference type="GO" id="GO:0071949">
    <property type="term" value="F:FAD binding"/>
    <property type="evidence" value="ECO:0007669"/>
    <property type="project" value="InterPro"/>
</dbReference>
<keyword evidence="11" id="KW-0560">Oxidoreductase</keyword>
<keyword evidence="10" id="KW-0249">Electron transport</keyword>
<reference evidence="17" key="1">
    <citation type="submission" date="2021-01" db="EMBL/GenBank/DDBJ databases">
        <authorList>
            <person name="Corre E."/>
            <person name="Pelletier E."/>
            <person name="Niang G."/>
            <person name="Scheremetjew M."/>
            <person name="Finn R."/>
            <person name="Kale V."/>
            <person name="Holt S."/>
            <person name="Cochrane G."/>
            <person name="Meng A."/>
            <person name="Brown T."/>
            <person name="Cohen L."/>
        </authorList>
    </citation>
    <scope>NUCLEOTIDE SEQUENCE</scope>
    <source>
        <strain evidence="17">308</strain>
    </source>
</reference>
<evidence type="ECO:0008006" key="18">
    <source>
        <dbReference type="Google" id="ProtNLM"/>
    </source>
</evidence>
<evidence type="ECO:0000256" key="15">
    <source>
        <dbReference type="ARBA" id="ARBA00023284"/>
    </source>
</evidence>
<keyword evidence="7 16" id="KW-0732">Signal</keyword>
<comment type="subcellular location">
    <subcellularLocation>
        <location evidence="2">Endoplasmic reticulum membrane</location>
        <topology evidence="2">Peripheral membrane protein</topology>
        <orientation evidence="2">Lumenal side</orientation>
    </subcellularLocation>
</comment>
<keyword evidence="8" id="KW-0256">Endoplasmic reticulum</keyword>
<dbReference type="PANTHER" id="PTHR12613:SF0">
    <property type="entry name" value="ERO1-LIKE PROTEIN"/>
    <property type="match status" value="1"/>
</dbReference>
<dbReference type="EMBL" id="HBFR01041498">
    <property type="protein sequence ID" value="CAD8903106.1"/>
    <property type="molecule type" value="Transcribed_RNA"/>
</dbReference>
<gene>
    <name evidence="17" type="ORF">CHYS00102_LOCUS30325</name>
</gene>
<dbReference type="SUPFAM" id="SSF110019">
    <property type="entry name" value="ERO1-like"/>
    <property type="match status" value="1"/>
</dbReference>
<evidence type="ECO:0000256" key="1">
    <source>
        <dbReference type="ARBA" id="ARBA00001974"/>
    </source>
</evidence>
<dbReference type="GO" id="GO:0005789">
    <property type="term" value="C:endoplasmic reticulum membrane"/>
    <property type="evidence" value="ECO:0007669"/>
    <property type="project" value="UniProtKB-SubCell"/>
</dbReference>
<dbReference type="AlphaFoldDB" id="A0A7S1G1I5"/>
<evidence type="ECO:0000256" key="5">
    <source>
        <dbReference type="ARBA" id="ARBA00022448"/>
    </source>
</evidence>
<evidence type="ECO:0000256" key="16">
    <source>
        <dbReference type="SAM" id="SignalP"/>
    </source>
</evidence>
<dbReference type="GO" id="GO:0015035">
    <property type="term" value="F:protein-disulfide reductase activity"/>
    <property type="evidence" value="ECO:0007669"/>
    <property type="project" value="InterPro"/>
</dbReference>
<evidence type="ECO:0000256" key="12">
    <source>
        <dbReference type="ARBA" id="ARBA00023136"/>
    </source>
</evidence>
<comment type="cofactor">
    <cofactor evidence="1">
        <name>FAD</name>
        <dbReference type="ChEBI" id="CHEBI:57692"/>
    </cofactor>
</comment>
<evidence type="ECO:0000313" key="17">
    <source>
        <dbReference type="EMBL" id="CAD8903106.1"/>
    </source>
</evidence>
<evidence type="ECO:0000256" key="10">
    <source>
        <dbReference type="ARBA" id="ARBA00022982"/>
    </source>
</evidence>
<keyword evidence="9" id="KW-0274">FAD</keyword>
<feature type="signal peptide" evidence="16">
    <location>
        <begin position="1"/>
        <end position="17"/>
    </location>
</feature>
<evidence type="ECO:0000256" key="4">
    <source>
        <dbReference type="ARBA" id="ARBA00011802"/>
    </source>
</evidence>
<organism evidence="17">
    <name type="scientific">Corethron hystrix</name>
    <dbReference type="NCBI Taxonomy" id="216773"/>
    <lineage>
        <taxon>Eukaryota</taxon>
        <taxon>Sar</taxon>
        <taxon>Stramenopiles</taxon>
        <taxon>Ochrophyta</taxon>
        <taxon>Bacillariophyta</taxon>
        <taxon>Coscinodiscophyceae</taxon>
        <taxon>Corethrophycidae</taxon>
        <taxon>Corethrales</taxon>
        <taxon>Corethraceae</taxon>
        <taxon>Corethron</taxon>
    </lineage>
</organism>
<dbReference type="InterPro" id="IPR037192">
    <property type="entry name" value="ERO1-like_sf"/>
</dbReference>
<keyword evidence="12" id="KW-0472">Membrane</keyword>
<keyword evidence="13" id="KW-1015">Disulfide bond</keyword>
<dbReference type="PANTHER" id="PTHR12613">
    <property type="entry name" value="ERO1-RELATED"/>
    <property type="match status" value="1"/>
</dbReference>
<keyword evidence="5" id="KW-0813">Transport</keyword>
<sequence>MMIFLKLLLLLSTQVGASSLSPFLPRCPQAAAFLHRGYPAVPEGNVRFLARSTVNRVRLKQGASLSTPLPLSPLAASSQSFISEQSSYLLPAVKLVGEHNPSLEPILCALRKVPYFRFYSVDVLGSCEHLPQESIECYTESCEIYPVEPEDVPPEMMQIDGAEYEFELDGWARWDMPTEDYYDTLEFPEEYTGYDGSDVWHFIHDKICFNLPDDGRTWQSDFNKAVSGLHTMISAQVVRGIEKKQIADPDDDDVKHLNVRAEFDRRLGPGGTTPQALENLYFTYMLLLAAVTKARGRLLADSGPGKIDSESHDGIREALANPLFSNNDGDDSPVWAASHRLHDHAVEGGVENLWSARQRTRDLMRIMNCVQCNKCRLHGKIGAEGLSTALQILLGRAGDGEDPDRIHRVEIAALITTLGKFSTTIEYCSKMLKEP</sequence>
<evidence type="ECO:0000256" key="2">
    <source>
        <dbReference type="ARBA" id="ARBA00004367"/>
    </source>
</evidence>
<feature type="chain" id="PRO_5030874258" description="Endoplasmic reticulum oxidoreductin 1" evidence="16">
    <location>
        <begin position="18"/>
        <end position="435"/>
    </location>
</feature>
<protein>
    <recommendedName>
        <fullName evidence="18">Endoplasmic reticulum oxidoreductin 1</fullName>
    </recommendedName>
</protein>
<evidence type="ECO:0000256" key="11">
    <source>
        <dbReference type="ARBA" id="ARBA00023002"/>
    </source>
</evidence>
<evidence type="ECO:0000256" key="7">
    <source>
        <dbReference type="ARBA" id="ARBA00022729"/>
    </source>
</evidence>